<sequence length="203" mass="22892">MDLFKCVELIETALAAVNIMWAPLLDGSPTLTVANLMVQTTVDPISSNACPMKRSARQAEMVLSPNHEPPQKRIINFDGQHEFKTMPLILKQGFEAYIAEYTEKKKPEVARHFEVAQDCITRNTGQGKMHYSLMLMLVMTLSGSSLTPWMKPPEHDDISVSGVNDFPLTSVSCDTVLRHLKVPCHFWLLLLSVFCDIRFKTLL</sequence>
<gene>
    <name evidence="1" type="ORF">E4U13_007992</name>
</gene>
<dbReference type="Proteomes" id="UP000732380">
    <property type="component" value="Unassembled WGS sequence"/>
</dbReference>
<name>A0A9P7TPZ4_9HYPO</name>
<protein>
    <submittedName>
        <fullName evidence="1">Uncharacterized protein</fullName>
    </submittedName>
</protein>
<comment type="caution">
    <text evidence="1">The sequence shown here is derived from an EMBL/GenBank/DDBJ whole genome shotgun (WGS) entry which is preliminary data.</text>
</comment>
<dbReference type="EMBL" id="SRQM01000859">
    <property type="protein sequence ID" value="KAG6105213.1"/>
    <property type="molecule type" value="Genomic_DNA"/>
</dbReference>
<evidence type="ECO:0000313" key="2">
    <source>
        <dbReference type="Proteomes" id="UP000732380"/>
    </source>
</evidence>
<evidence type="ECO:0000313" key="1">
    <source>
        <dbReference type="EMBL" id="KAG6105213.1"/>
    </source>
</evidence>
<dbReference type="AlphaFoldDB" id="A0A9P7TPZ4"/>
<reference evidence="1 2" key="1">
    <citation type="journal article" date="2020" name="bioRxiv">
        <title>Whole genome comparisons of ergot fungi reveals the divergence and evolution of species within the genus Claviceps are the result of varying mechanisms driving genome evolution and host range expansion.</title>
        <authorList>
            <person name="Wyka S.A."/>
            <person name="Mondo S.J."/>
            <person name="Liu M."/>
            <person name="Dettman J."/>
            <person name="Nalam V."/>
            <person name="Broders K.D."/>
        </authorList>
    </citation>
    <scope>NUCLEOTIDE SEQUENCE [LARGE SCALE GENOMIC DNA]</scope>
    <source>
        <strain evidence="1 2">LM576</strain>
    </source>
</reference>
<keyword evidence="2" id="KW-1185">Reference proteome</keyword>
<organism evidence="1 2">
    <name type="scientific">Claviceps humidiphila</name>
    <dbReference type="NCBI Taxonomy" id="1294629"/>
    <lineage>
        <taxon>Eukaryota</taxon>
        <taxon>Fungi</taxon>
        <taxon>Dikarya</taxon>
        <taxon>Ascomycota</taxon>
        <taxon>Pezizomycotina</taxon>
        <taxon>Sordariomycetes</taxon>
        <taxon>Hypocreomycetidae</taxon>
        <taxon>Hypocreales</taxon>
        <taxon>Clavicipitaceae</taxon>
        <taxon>Claviceps</taxon>
    </lineage>
</organism>
<accession>A0A9P7TPZ4</accession>
<proteinExistence type="predicted"/>